<proteinExistence type="predicted"/>
<evidence type="ECO:0000313" key="2">
    <source>
        <dbReference type="Proteomes" id="UP000634136"/>
    </source>
</evidence>
<name>A0A834SS17_9FABA</name>
<keyword evidence="2" id="KW-1185">Reference proteome</keyword>
<organism evidence="1 2">
    <name type="scientific">Senna tora</name>
    <dbReference type="NCBI Taxonomy" id="362788"/>
    <lineage>
        <taxon>Eukaryota</taxon>
        <taxon>Viridiplantae</taxon>
        <taxon>Streptophyta</taxon>
        <taxon>Embryophyta</taxon>
        <taxon>Tracheophyta</taxon>
        <taxon>Spermatophyta</taxon>
        <taxon>Magnoliopsida</taxon>
        <taxon>eudicotyledons</taxon>
        <taxon>Gunneridae</taxon>
        <taxon>Pentapetalae</taxon>
        <taxon>rosids</taxon>
        <taxon>fabids</taxon>
        <taxon>Fabales</taxon>
        <taxon>Fabaceae</taxon>
        <taxon>Caesalpinioideae</taxon>
        <taxon>Cassia clade</taxon>
        <taxon>Senna</taxon>
    </lineage>
</organism>
<reference evidence="1" key="1">
    <citation type="submission" date="2020-09" db="EMBL/GenBank/DDBJ databases">
        <title>Genome-Enabled Discovery of Anthraquinone Biosynthesis in Senna tora.</title>
        <authorList>
            <person name="Kang S.-H."/>
            <person name="Pandey R.P."/>
            <person name="Lee C.-M."/>
            <person name="Sim J.-S."/>
            <person name="Jeong J.-T."/>
            <person name="Choi B.-S."/>
            <person name="Jung M."/>
            <person name="Ginzburg D."/>
            <person name="Zhao K."/>
            <person name="Won S.Y."/>
            <person name="Oh T.-J."/>
            <person name="Yu Y."/>
            <person name="Kim N.-H."/>
            <person name="Lee O.R."/>
            <person name="Lee T.-H."/>
            <person name="Bashyal P."/>
            <person name="Kim T.-S."/>
            <person name="Lee W.-H."/>
            <person name="Kawkins C."/>
            <person name="Kim C.-K."/>
            <person name="Kim J.S."/>
            <person name="Ahn B.O."/>
            <person name="Rhee S.Y."/>
            <person name="Sohng J.K."/>
        </authorList>
    </citation>
    <scope>NUCLEOTIDE SEQUENCE</scope>
    <source>
        <tissue evidence="1">Leaf</tissue>
    </source>
</reference>
<protein>
    <submittedName>
        <fullName evidence="1">Uncharacterized protein</fullName>
    </submittedName>
</protein>
<dbReference type="Proteomes" id="UP000634136">
    <property type="component" value="Unassembled WGS sequence"/>
</dbReference>
<dbReference type="EMBL" id="JAAIUW010000011">
    <property type="protein sequence ID" value="KAF7808228.1"/>
    <property type="molecule type" value="Genomic_DNA"/>
</dbReference>
<gene>
    <name evidence="1" type="ORF">G2W53_034971</name>
</gene>
<comment type="caution">
    <text evidence="1">The sequence shown here is derived from an EMBL/GenBank/DDBJ whole genome shotgun (WGS) entry which is preliminary data.</text>
</comment>
<sequence>MGAKAMKKKELQWTHIKIDQCAILNP</sequence>
<dbReference type="AlphaFoldDB" id="A0A834SS17"/>
<accession>A0A834SS17</accession>
<evidence type="ECO:0000313" key="1">
    <source>
        <dbReference type="EMBL" id="KAF7808228.1"/>
    </source>
</evidence>